<evidence type="ECO:0000313" key="2">
    <source>
        <dbReference type="EMBL" id="SNY50177.1"/>
    </source>
</evidence>
<evidence type="ECO:0000313" key="3">
    <source>
        <dbReference type="Proteomes" id="UP000219612"/>
    </source>
</evidence>
<proteinExistence type="predicted"/>
<feature type="transmembrane region" description="Helical" evidence="1">
    <location>
        <begin position="117"/>
        <end position="143"/>
    </location>
</feature>
<feature type="transmembrane region" description="Helical" evidence="1">
    <location>
        <begin position="87"/>
        <end position="105"/>
    </location>
</feature>
<reference evidence="2 3" key="1">
    <citation type="submission" date="2017-09" db="EMBL/GenBank/DDBJ databases">
        <authorList>
            <person name="Ehlers B."/>
            <person name="Leendertz F.H."/>
        </authorList>
    </citation>
    <scope>NUCLEOTIDE SEQUENCE [LARGE SCALE GENOMIC DNA]</scope>
    <source>
        <strain evidence="2 3">CGMCC 4.6857</strain>
    </source>
</reference>
<keyword evidence="1" id="KW-0812">Transmembrane</keyword>
<dbReference type="OrthoDB" id="3298052at2"/>
<feature type="transmembrane region" description="Helical" evidence="1">
    <location>
        <begin position="54"/>
        <end position="75"/>
    </location>
</feature>
<feature type="transmembrane region" description="Helical" evidence="1">
    <location>
        <begin position="30"/>
        <end position="47"/>
    </location>
</feature>
<protein>
    <submittedName>
        <fullName evidence="2">Uncharacterized protein</fullName>
    </submittedName>
</protein>
<organism evidence="2 3">
    <name type="scientific">Paractinoplanes atraurantiacus</name>
    <dbReference type="NCBI Taxonomy" id="1036182"/>
    <lineage>
        <taxon>Bacteria</taxon>
        <taxon>Bacillati</taxon>
        <taxon>Actinomycetota</taxon>
        <taxon>Actinomycetes</taxon>
        <taxon>Micromonosporales</taxon>
        <taxon>Micromonosporaceae</taxon>
        <taxon>Paractinoplanes</taxon>
    </lineage>
</organism>
<dbReference type="EMBL" id="OBDY01000010">
    <property type="protein sequence ID" value="SNY50177.1"/>
    <property type="molecule type" value="Genomic_DNA"/>
</dbReference>
<dbReference type="RefSeq" id="WP_097322318.1">
    <property type="nucleotide sequence ID" value="NZ_OBDY01000010.1"/>
</dbReference>
<dbReference type="Proteomes" id="UP000219612">
    <property type="component" value="Unassembled WGS sequence"/>
</dbReference>
<name>A0A285IR53_9ACTN</name>
<gene>
    <name evidence="2" type="ORF">SAMN05421748_110246</name>
</gene>
<keyword evidence="1" id="KW-0472">Membrane</keyword>
<accession>A0A285IR53</accession>
<evidence type="ECO:0000256" key="1">
    <source>
        <dbReference type="SAM" id="Phobius"/>
    </source>
</evidence>
<dbReference type="AlphaFoldDB" id="A0A285IR53"/>
<sequence>MTTFRLLTAGSAGLLLLAFGRGAPLVFPVVLLAVLLVLGELWLRALAAETMPALARLGLATAAGLVSLPFTAIALHAAGVRIRAESITAGLGVMLLVVTVVVLVRERAGKVADDPRLARTALAIAIPGVLTLVVGMAAVQMYARMPHPPEPGYTSLALNGWAGDVTGPVRIPAGGLMLPLRVSSAGSPPAVEPLRVRVGERLVSARPLRIAADTTRALEVFVPSPPPDGCLHRIEVSLGTTSTVLYGRGVGAGAGVVRGRGVGSC</sequence>
<keyword evidence="1" id="KW-1133">Transmembrane helix</keyword>
<keyword evidence="3" id="KW-1185">Reference proteome</keyword>